<feature type="domain" description="Integrin beta subunit VWA" evidence="19">
    <location>
        <begin position="46"/>
        <end position="371"/>
    </location>
</feature>
<dbReference type="GO" id="GO:0046872">
    <property type="term" value="F:metal ion binding"/>
    <property type="evidence" value="ECO:0007669"/>
    <property type="project" value="UniProtKB-KW"/>
</dbReference>
<dbReference type="Pfam" id="PF00362">
    <property type="entry name" value="Integrin_beta"/>
    <property type="match status" value="1"/>
</dbReference>
<dbReference type="GO" id="GO:0007229">
    <property type="term" value="P:integrin-mediated signaling pathway"/>
    <property type="evidence" value="ECO:0007669"/>
    <property type="project" value="UniProtKB-KW"/>
</dbReference>
<dbReference type="GO" id="GO:0005925">
    <property type="term" value="C:focal adhesion"/>
    <property type="evidence" value="ECO:0007669"/>
    <property type="project" value="TreeGrafter"/>
</dbReference>
<dbReference type="GO" id="GO:0008305">
    <property type="term" value="C:integrin complex"/>
    <property type="evidence" value="ECO:0007669"/>
    <property type="project" value="TreeGrafter"/>
</dbReference>
<evidence type="ECO:0000313" key="21">
    <source>
        <dbReference type="Ensembl" id="ENSOABP00000067660.1"/>
    </source>
</evidence>
<evidence type="ECO:0000256" key="7">
    <source>
        <dbReference type="ARBA" id="ARBA00022729"/>
    </source>
</evidence>
<dbReference type="GO" id="GO:0019960">
    <property type="term" value="F:C-X3-C chemokine binding"/>
    <property type="evidence" value="ECO:0007669"/>
    <property type="project" value="TreeGrafter"/>
</dbReference>
<evidence type="ECO:0000256" key="15">
    <source>
        <dbReference type="ARBA" id="ARBA00023157"/>
    </source>
</evidence>
<dbReference type="PRINTS" id="PR01186">
    <property type="entry name" value="INTEGRINB"/>
</dbReference>
<evidence type="ECO:0000256" key="16">
    <source>
        <dbReference type="ARBA" id="ARBA00023180"/>
    </source>
</evidence>
<dbReference type="GO" id="GO:0098609">
    <property type="term" value="P:cell-cell adhesion"/>
    <property type="evidence" value="ECO:0007669"/>
    <property type="project" value="TreeGrafter"/>
</dbReference>
<dbReference type="GO" id="GO:0009986">
    <property type="term" value="C:cell surface"/>
    <property type="evidence" value="ECO:0007669"/>
    <property type="project" value="TreeGrafter"/>
</dbReference>
<evidence type="ECO:0000256" key="12">
    <source>
        <dbReference type="ARBA" id="ARBA00022989"/>
    </source>
</evidence>
<name>A0AAZ1XJ99_OREAU</name>
<evidence type="ECO:0000256" key="10">
    <source>
        <dbReference type="ARBA" id="ARBA00022842"/>
    </source>
</evidence>
<evidence type="ECO:0000256" key="11">
    <source>
        <dbReference type="ARBA" id="ARBA00022889"/>
    </source>
</evidence>
<keyword evidence="12 18" id="KW-1133">Transmembrane helix</keyword>
<evidence type="ECO:0000256" key="8">
    <source>
        <dbReference type="ARBA" id="ARBA00022737"/>
    </source>
</evidence>
<dbReference type="Gene3D" id="3.30.1680.10">
    <property type="entry name" value="ligand-binding face of the semaphorins, domain 2"/>
    <property type="match status" value="1"/>
</dbReference>
<dbReference type="AlphaFoldDB" id="A0AAZ1XJ99"/>
<dbReference type="PANTHER" id="PTHR10082:SF28">
    <property type="entry name" value="INTEGRIN BETA-1"/>
    <property type="match status" value="1"/>
</dbReference>
<evidence type="ECO:0000256" key="13">
    <source>
        <dbReference type="ARBA" id="ARBA00023037"/>
    </source>
</evidence>
<dbReference type="GO" id="GO:0098639">
    <property type="term" value="F:collagen binding involved in cell-matrix adhesion"/>
    <property type="evidence" value="ECO:0007669"/>
    <property type="project" value="TreeGrafter"/>
</dbReference>
<dbReference type="Pfam" id="PF17205">
    <property type="entry name" value="PSI_integrin"/>
    <property type="match status" value="1"/>
</dbReference>
<sequence>MIFFLFFKLHSGFLFFWRFFCLFWGVYFSSVSVSFQSGFSCFRVRSCGECLAAGPHCAWCTEENFLEVGQHIWERCDTAGALLKRGCPFDHLEDPRGPTVLLKNRKITFHPKEQRHKRRHREVTQLQPQTVLLHLRPGEPQSFEVKFKHVEDYPIDLYYLMDLSFSIENDLMNVKKLGADMKEMKNVTSDFRLDFCAFVGKTVMLYISPPWPCTPPFTYHNILSLTTKGSLFTELVGGQRISSNLDSPEGGLDALMQATMCEQIGWRNVTRLLVFSTDAVFHIAGKLSCIVLPNNGKCHFIFFIFTKEKKFKLKWNVQIIFAVTEKVVPLYKSHEKLNDSVGFIAFSNNTFSNNNRNFCTTLSVFHIVLEEY</sequence>
<evidence type="ECO:0000256" key="5">
    <source>
        <dbReference type="ARBA" id="ARBA00022692"/>
    </source>
</evidence>
<keyword evidence="14 18" id="KW-0472">Membrane</keyword>
<evidence type="ECO:0000256" key="6">
    <source>
        <dbReference type="ARBA" id="ARBA00022723"/>
    </source>
</evidence>
<evidence type="ECO:0000256" key="14">
    <source>
        <dbReference type="ARBA" id="ARBA00023136"/>
    </source>
</evidence>
<dbReference type="InterPro" id="IPR016201">
    <property type="entry name" value="PSI"/>
</dbReference>
<dbReference type="GO" id="GO:0043236">
    <property type="term" value="F:laminin binding"/>
    <property type="evidence" value="ECO:0007669"/>
    <property type="project" value="TreeGrafter"/>
</dbReference>
<dbReference type="Gene3D" id="2.60.40.1510">
    <property type="entry name" value="ntegrin, alpha v. Chain A, domain 3"/>
    <property type="match status" value="1"/>
</dbReference>
<dbReference type="GO" id="GO:0033627">
    <property type="term" value="P:cell adhesion mediated by integrin"/>
    <property type="evidence" value="ECO:0007669"/>
    <property type="project" value="TreeGrafter"/>
</dbReference>
<keyword evidence="8" id="KW-0677">Repeat</keyword>
<dbReference type="GO" id="GO:0019901">
    <property type="term" value="F:protein kinase binding"/>
    <property type="evidence" value="ECO:0007669"/>
    <property type="project" value="TreeGrafter"/>
</dbReference>
<keyword evidence="3" id="KW-1003">Cell membrane</keyword>
<keyword evidence="22" id="KW-1185">Reference proteome</keyword>
<dbReference type="GO" id="GO:0005178">
    <property type="term" value="F:integrin binding"/>
    <property type="evidence" value="ECO:0007669"/>
    <property type="project" value="TreeGrafter"/>
</dbReference>
<keyword evidence="5 17" id="KW-0812">Transmembrane</keyword>
<evidence type="ECO:0000256" key="17">
    <source>
        <dbReference type="RuleBase" id="RU000633"/>
    </source>
</evidence>
<protein>
    <recommendedName>
        <fullName evidence="17">Integrin beta</fullName>
    </recommendedName>
</protein>
<evidence type="ECO:0000313" key="22">
    <source>
        <dbReference type="Proteomes" id="UP000472276"/>
    </source>
</evidence>
<evidence type="ECO:0000256" key="2">
    <source>
        <dbReference type="ARBA" id="ARBA00007449"/>
    </source>
</evidence>
<dbReference type="Ensembl" id="ENSOABT00000078471.1">
    <property type="protein sequence ID" value="ENSOABP00000067660.1"/>
    <property type="gene ID" value="ENSOABG00000017861.2"/>
</dbReference>
<proteinExistence type="inferred from homology"/>
<reference evidence="21" key="2">
    <citation type="submission" date="2025-08" db="UniProtKB">
        <authorList>
            <consortium name="Ensembl"/>
        </authorList>
    </citation>
    <scope>IDENTIFICATION</scope>
</reference>
<organism evidence="21 22">
    <name type="scientific">Oreochromis aureus</name>
    <name type="common">Israeli tilapia</name>
    <name type="synonym">Chromis aureus</name>
    <dbReference type="NCBI Taxonomy" id="47969"/>
    <lineage>
        <taxon>Eukaryota</taxon>
        <taxon>Metazoa</taxon>
        <taxon>Chordata</taxon>
        <taxon>Craniata</taxon>
        <taxon>Vertebrata</taxon>
        <taxon>Euteleostomi</taxon>
        <taxon>Actinopterygii</taxon>
        <taxon>Neopterygii</taxon>
        <taxon>Teleostei</taxon>
        <taxon>Neoteleostei</taxon>
        <taxon>Acanthomorphata</taxon>
        <taxon>Ovalentaria</taxon>
        <taxon>Cichlomorphae</taxon>
        <taxon>Cichliformes</taxon>
        <taxon>Cichlidae</taxon>
        <taxon>African cichlids</taxon>
        <taxon>Pseudocrenilabrinae</taxon>
        <taxon>Oreochromini</taxon>
        <taxon>Oreochromis</taxon>
    </lineage>
</organism>
<evidence type="ECO:0000259" key="19">
    <source>
        <dbReference type="SMART" id="SM00187"/>
    </source>
</evidence>
<dbReference type="InterPro" id="IPR002369">
    <property type="entry name" value="Integrin_bsu_VWA"/>
</dbReference>
<dbReference type="SUPFAM" id="SSF53300">
    <property type="entry name" value="vWA-like"/>
    <property type="match status" value="1"/>
</dbReference>
<evidence type="ECO:0000259" key="20">
    <source>
        <dbReference type="SMART" id="SM00423"/>
    </source>
</evidence>
<comment type="similarity">
    <text evidence="2 17">Belongs to the integrin beta chain family.</text>
</comment>
<dbReference type="SMART" id="SM00423">
    <property type="entry name" value="PSI"/>
    <property type="match status" value="1"/>
</dbReference>
<dbReference type="GO" id="GO:0016477">
    <property type="term" value="P:cell migration"/>
    <property type="evidence" value="ECO:0007669"/>
    <property type="project" value="TreeGrafter"/>
</dbReference>
<dbReference type="InterPro" id="IPR033760">
    <property type="entry name" value="Integrin_beta_N"/>
</dbReference>
<dbReference type="GO" id="GO:0001968">
    <property type="term" value="F:fibronectin binding"/>
    <property type="evidence" value="ECO:0007669"/>
    <property type="project" value="TreeGrafter"/>
</dbReference>
<keyword evidence="10" id="KW-0460">Magnesium</keyword>
<keyword evidence="6" id="KW-0479">Metal-binding</keyword>
<keyword evidence="15" id="KW-1015">Disulfide bond</keyword>
<dbReference type="FunFam" id="3.30.1680.10:FF:000002">
    <property type="entry name" value="Integrin beta"/>
    <property type="match status" value="1"/>
</dbReference>
<evidence type="ECO:0000256" key="3">
    <source>
        <dbReference type="ARBA" id="ARBA00022475"/>
    </source>
</evidence>
<evidence type="ECO:0000256" key="1">
    <source>
        <dbReference type="ARBA" id="ARBA00004251"/>
    </source>
</evidence>
<gene>
    <name evidence="21" type="primary">RUBCNL</name>
</gene>
<evidence type="ECO:0000256" key="9">
    <source>
        <dbReference type="ARBA" id="ARBA00022837"/>
    </source>
</evidence>
<evidence type="ECO:0000256" key="18">
    <source>
        <dbReference type="SAM" id="Phobius"/>
    </source>
</evidence>
<keyword evidence="16" id="KW-0325">Glycoprotein</keyword>
<keyword evidence="7" id="KW-0732">Signal</keyword>
<keyword evidence="13 17" id="KW-0401">Integrin</keyword>
<dbReference type="SMART" id="SM00187">
    <property type="entry name" value="INB"/>
    <property type="match status" value="1"/>
</dbReference>
<dbReference type="SUPFAM" id="SSF103575">
    <property type="entry name" value="Plexin repeat"/>
    <property type="match status" value="1"/>
</dbReference>
<dbReference type="Proteomes" id="UP000472276">
    <property type="component" value="Unassembled WGS sequence"/>
</dbReference>
<keyword evidence="4" id="KW-0245">EGF-like domain</keyword>
<feature type="domain" description="PSI" evidence="20">
    <location>
        <begin position="40"/>
        <end position="88"/>
    </location>
</feature>
<dbReference type="PANTHER" id="PTHR10082">
    <property type="entry name" value="INTEGRIN BETA SUBUNIT"/>
    <property type="match status" value="1"/>
</dbReference>
<dbReference type="InterPro" id="IPR015812">
    <property type="entry name" value="Integrin_bsu"/>
</dbReference>
<evidence type="ECO:0000256" key="4">
    <source>
        <dbReference type="ARBA" id="ARBA00022536"/>
    </source>
</evidence>
<reference evidence="21" key="3">
    <citation type="submission" date="2025-09" db="UniProtKB">
        <authorList>
            <consortium name="Ensembl"/>
        </authorList>
    </citation>
    <scope>IDENTIFICATION</scope>
</reference>
<dbReference type="GO" id="GO:0045202">
    <property type="term" value="C:synapse"/>
    <property type="evidence" value="ECO:0007669"/>
    <property type="project" value="TreeGrafter"/>
</dbReference>
<accession>A0AAZ1XJ99</accession>
<keyword evidence="11 17" id="KW-0130">Cell adhesion</keyword>
<keyword evidence="9" id="KW-0106">Calcium</keyword>
<reference evidence="22" key="1">
    <citation type="submission" date="2020-03" db="EMBL/GenBank/DDBJ databases">
        <title>Evolution of repeat sequences and sex chromosomes of tilapia species revealed by chromosome-level genomes.</title>
        <authorList>
            <person name="Xu L."/>
            <person name="Tao W."/>
            <person name="Wang D."/>
            <person name="Zhou Q."/>
        </authorList>
    </citation>
    <scope>NUCLEOTIDE SEQUENCE [LARGE SCALE GENOMIC DNA]</scope>
    <source>
        <strain evidence="22">Israel</strain>
    </source>
</reference>
<comment type="subcellular location">
    <subcellularLocation>
        <location evidence="1 17">Cell membrane</location>
        <topology evidence="1 17">Single-pass type I membrane protein</topology>
    </subcellularLocation>
</comment>
<feature type="transmembrane region" description="Helical" evidence="18">
    <location>
        <begin position="12"/>
        <end position="35"/>
    </location>
</feature>
<dbReference type="InterPro" id="IPR036465">
    <property type="entry name" value="vWFA_dom_sf"/>
</dbReference>
<dbReference type="Gene3D" id="3.40.50.410">
    <property type="entry name" value="von Willebrand factor, type A domain"/>
    <property type="match status" value="1"/>
</dbReference>